<proteinExistence type="predicted"/>
<protein>
    <submittedName>
        <fullName evidence="2">Uncharacterized protein</fullName>
    </submittedName>
</protein>
<dbReference type="EMBL" id="MCGO01000002">
    <property type="protein sequence ID" value="ORY53197.1"/>
    <property type="molecule type" value="Genomic_DNA"/>
</dbReference>
<dbReference type="Gene3D" id="2.30.30.140">
    <property type="match status" value="1"/>
</dbReference>
<feature type="region of interest" description="Disordered" evidence="1">
    <location>
        <begin position="335"/>
        <end position="399"/>
    </location>
</feature>
<name>A0A1Y2D1X1_9FUNG</name>
<reference evidence="2 3" key="1">
    <citation type="submission" date="2016-07" db="EMBL/GenBank/DDBJ databases">
        <title>Pervasive Adenine N6-methylation of Active Genes in Fungi.</title>
        <authorList>
            <consortium name="DOE Joint Genome Institute"/>
            <person name="Mondo S.J."/>
            <person name="Dannebaum R.O."/>
            <person name="Kuo R.C."/>
            <person name="Labutti K."/>
            <person name="Haridas S."/>
            <person name="Kuo A."/>
            <person name="Salamov A."/>
            <person name="Ahrendt S.R."/>
            <person name="Lipzen A."/>
            <person name="Sullivan W."/>
            <person name="Andreopoulos W.B."/>
            <person name="Clum A."/>
            <person name="Lindquist E."/>
            <person name="Daum C."/>
            <person name="Ramamoorthy G.K."/>
            <person name="Gryganskyi A."/>
            <person name="Culley D."/>
            <person name="Magnuson J.K."/>
            <person name="James T.Y."/>
            <person name="O'Malley M.A."/>
            <person name="Stajich J.E."/>
            <person name="Spatafora J.W."/>
            <person name="Visel A."/>
            <person name="Grigoriev I.V."/>
        </authorList>
    </citation>
    <scope>NUCLEOTIDE SEQUENCE [LARGE SCALE GENOMIC DNA]</scope>
    <source>
        <strain evidence="2 3">JEL800</strain>
    </source>
</reference>
<evidence type="ECO:0000313" key="2">
    <source>
        <dbReference type="EMBL" id="ORY53197.1"/>
    </source>
</evidence>
<feature type="compositionally biased region" description="Pro residues" evidence="1">
    <location>
        <begin position="58"/>
        <end position="75"/>
    </location>
</feature>
<dbReference type="SUPFAM" id="SSF63748">
    <property type="entry name" value="Tudor/PWWP/MBT"/>
    <property type="match status" value="1"/>
</dbReference>
<feature type="compositionally biased region" description="Polar residues" evidence="1">
    <location>
        <begin position="361"/>
        <end position="380"/>
    </location>
</feature>
<feature type="compositionally biased region" description="Low complexity" evidence="1">
    <location>
        <begin position="165"/>
        <end position="201"/>
    </location>
</feature>
<keyword evidence="3" id="KW-1185">Reference proteome</keyword>
<feature type="compositionally biased region" description="Low complexity" evidence="1">
    <location>
        <begin position="113"/>
        <end position="124"/>
    </location>
</feature>
<dbReference type="AlphaFoldDB" id="A0A1Y2D1X1"/>
<evidence type="ECO:0000256" key="1">
    <source>
        <dbReference type="SAM" id="MobiDB-lite"/>
    </source>
</evidence>
<evidence type="ECO:0000313" key="3">
    <source>
        <dbReference type="Proteomes" id="UP000193642"/>
    </source>
</evidence>
<feature type="region of interest" description="Disordered" evidence="1">
    <location>
        <begin position="1"/>
        <end position="201"/>
    </location>
</feature>
<accession>A0A1Y2D1X1</accession>
<feature type="compositionally biased region" description="Polar residues" evidence="1">
    <location>
        <begin position="338"/>
        <end position="353"/>
    </location>
</feature>
<dbReference type="Proteomes" id="UP000193642">
    <property type="component" value="Unassembled WGS sequence"/>
</dbReference>
<organism evidence="2 3">
    <name type="scientific">Rhizoclosmatium globosum</name>
    <dbReference type="NCBI Taxonomy" id="329046"/>
    <lineage>
        <taxon>Eukaryota</taxon>
        <taxon>Fungi</taxon>
        <taxon>Fungi incertae sedis</taxon>
        <taxon>Chytridiomycota</taxon>
        <taxon>Chytridiomycota incertae sedis</taxon>
        <taxon>Chytridiomycetes</taxon>
        <taxon>Chytridiales</taxon>
        <taxon>Chytriomycetaceae</taxon>
        <taxon>Rhizoclosmatium</taxon>
    </lineage>
</organism>
<comment type="caution">
    <text evidence="2">The sequence shown here is derived from an EMBL/GenBank/DDBJ whole genome shotgun (WGS) entry which is preliminary data.</text>
</comment>
<sequence length="399" mass="40984">MPLESLLLAADEPDATPVIQSASATGQKDARLGPGPGLGVGVGDGDGDLDERSSSPLFPTPSSPPALPLPLPLPLPSLSIASSAPVASVAAAAAAPGSTTLPLPTTAPPPPATASTAAATATSPPVSPQDLPPTEPPPPRSPVKALNPTPAPTIADTTKENIVASSRRSSGSSSHNQSAPSLSAAAPTSKPSRSSGVSSSASLTAKVQHKVVFVDPDDVNAPWWWPAIVVPQKEFQEFRKTVNIEIDEPKEGEYLVCYFEDGSFSTIPTTAATAFHPRQHPYTAYLNGSYGSNFKRDNAVRLATDYFENGVVPPSFAWLNGMPAVPLADLTPLDAVPQGSNTKKSRTNNQQLGSIDATGTAKRNGNASRSGNGAPTATGSDTKKRRDPNGANGSGTRKV</sequence>
<gene>
    <name evidence="2" type="ORF">BCR33DRAFT_190123</name>
</gene>
<feature type="compositionally biased region" description="Gly residues" evidence="1">
    <location>
        <begin position="34"/>
        <end position="44"/>
    </location>
</feature>
<feature type="compositionally biased region" description="Pro residues" evidence="1">
    <location>
        <begin position="125"/>
        <end position="141"/>
    </location>
</feature>
<dbReference type="OrthoDB" id="641149at2759"/>
<dbReference type="CDD" id="cd05162">
    <property type="entry name" value="PWWP"/>
    <property type="match status" value="1"/>
</dbReference>
<feature type="compositionally biased region" description="Low complexity" evidence="1">
    <location>
        <begin position="76"/>
        <end position="104"/>
    </location>
</feature>